<feature type="region of interest" description="Disordered" evidence="7">
    <location>
        <begin position="1124"/>
        <end position="1152"/>
    </location>
</feature>
<dbReference type="PANTHER" id="PTHR15439:SF0">
    <property type="entry name" value="CELL DIVISION CYCLE AND APOPTOSIS REGULATOR PROTEIN 1-RELATED"/>
    <property type="match status" value="1"/>
</dbReference>
<evidence type="ECO:0000313" key="11">
    <source>
        <dbReference type="EMBL" id="OXA51264.1"/>
    </source>
</evidence>
<feature type="compositionally biased region" description="Basic and acidic residues" evidence="7">
    <location>
        <begin position="622"/>
        <end position="638"/>
    </location>
</feature>
<feature type="compositionally biased region" description="Low complexity" evidence="7">
    <location>
        <begin position="1306"/>
        <end position="1322"/>
    </location>
</feature>
<dbReference type="InterPro" id="IPR014891">
    <property type="entry name" value="DWNN_domain"/>
</dbReference>
<feature type="region of interest" description="Disordered" evidence="7">
    <location>
        <begin position="1589"/>
        <end position="1648"/>
    </location>
</feature>
<feature type="compositionally biased region" description="Basic residues" evidence="7">
    <location>
        <begin position="1631"/>
        <end position="1648"/>
    </location>
</feature>
<feature type="compositionally biased region" description="Basic and acidic residues" evidence="7">
    <location>
        <begin position="868"/>
        <end position="881"/>
    </location>
</feature>
<feature type="domain" description="RING-type" evidence="8">
    <location>
        <begin position="249"/>
        <end position="290"/>
    </location>
</feature>
<evidence type="ECO:0000313" key="12">
    <source>
        <dbReference type="Proteomes" id="UP000198287"/>
    </source>
</evidence>
<dbReference type="PROSITE" id="PS50089">
    <property type="entry name" value="ZF_RING_2"/>
    <property type="match status" value="1"/>
</dbReference>
<dbReference type="Pfam" id="PF08783">
    <property type="entry name" value="DWNN"/>
    <property type="match status" value="1"/>
</dbReference>
<keyword evidence="5" id="KW-0539">Nucleus</keyword>
<protein>
    <submittedName>
        <fullName evidence="11">E3 ubiquitin-protein ligase RBBP6</fullName>
    </submittedName>
</protein>
<feature type="compositionally biased region" description="Basic and acidic residues" evidence="7">
    <location>
        <begin position="601"/>
        <end position="610"/>
    </location>
</feature>
<dbReference type="FunFam" id="3.10.20.90:FF:000070">
    <property type="entry name" value="E3 ubiquitin-protein ligase RBBP6 isoform X2"/>
    <property type="match status" value="1"/>
</dbReference>
<dbReference type="SMART" id="SM01180">
    <property type="entry name" value="DWNN"/>
    <property type="match status" value="1"/>
</dbReference>
<feature type="domain" description="DWNN" evidence="10">
    <location>
        <begin position="3"/>
        <end position="76"/>
    </location>
</feature>
<dbReference type="PROSITE" id="PS50158">
    <property type="entry name" value="ZF_CCHC"/>
    <property type="match status" value="1"/>
</dbReference>
<feature type="compositionally biased region" description="Low complexity" evidence="7">
    <location>
        <begin position="683"/>
        <end position="696"/>
    </location>
</feature>
<feature type="compositionally biased region" description="Basic residues" evidence="7">
    <location>
        <begin position="1605"/>
        <end position="1614"/>
    </location>
</feature>
<feature type="compositionally biased region" description="Basic and acidic residues" evidence="7">
    <location>
        <begin position="1001"/>
        <end position="1011"/>
    </location>
</feature>
<dbReference type="Gene3D" id="3.30.40.10">
    <property type="entry name" value="Zinc/RING finger domain, C3HC4 (zinc finger)"/>
    <property type="match status" value="1"/>
</dbReference>
<dbReference type="InterPro" id="IPR036875">
    <property type="entry name" value="Znf_CCHC_sf"/>
</dbReference>
<dbReference type="SMART" id="SM00343">
    <property type="entry name" value="ZnF_C2HC"/>
    <property type="match status" value="1"/>
</dbReference>
<feature type="compositionally biased region" description="Pro residues" evidence="7">
    <location>
        <begin position="533"/>
        <end position="553"/>
    </location>
</feature>
<keyword evidence="4" id="KW-0862">Zinc</keyword>
<dbReference type="InterPro" id="IPR013083">
    <property type="entry name" value="Znf_RING/FYVE/PHD"/>
</dbReference>
<dbReference type="Gene3D" id="3.10.20.90">
    <property type="entry name" value="Phosphatidylinositol 3-kinase Catalytic Subunit, Chain A, domain 1"/>
    <property type="match status" value="1"/>
</dbReference>
<feature type="region of interest" description="Disordered" evidence="7">
    <location>
        <begin position="1283"/>
        <end position="1574"/>
    </location>
</feature>
<evidence type="ECO:0000259" key="8">
    <source>
        <dbReference type="PROSITE" id="PS50089"/>
    </source>
</evidence>
<name>A0A226E2K1_FOLCA</name>
<dbReference type="GO" id="GO:0006397">
    <property type="term" value="P:mRNA processing"/>
    <property type="evidence" value="ECO:0007669"/>
    <property type="project" value="InterPro"/>
</dbReference>
<evidence type="ECO:0000256" key="7">
    <source>
        <dbReference type="SAM" id="MobiDB-lite"/>
    </source>
</evidence>
<evidence type="ECO:0000256" key="2">
    <source>
        <dbReference type="ARBA" id="ARBA00022723"/>
    </source>
</evidence>
<feature type="region of interest" description="Disordered" evidence="7">
    <location>
        <begin position="317"/>
        <end position="1081"/>
    </location>
</feature>
<dbReference type="InterPro" id="IPR001878">
    <property type="entry name" value="Znf_CCHC"/>
</dbReference>
<feature type="compositionally biased region" description="Basic and acidic residues" evidence="7">
    <location>
        <begin position="1283"/>
        <end position="1304"/>
    </location>
</feature>
<feature type="compositionally biased region" description="Basic and acidic residues" evidence="7">
    <location>
        <begin position="803"/>
        <end position="850"/>
    </location>
</feature>
<feature type="compositionally biased region" description="Pro residues" evidence="7">
    <location>
        <begin position="437"/>
        <end position="448"/>
    </location>
</feature>
<dbReference type="OrthoDB" id="106784at2759"/>
<feature type="compositionally biased region" description="Basic and acidic residues" evidence="7">
    <location>
        <begin position="1593"/>
        <end position="1604"/>
    </location>
</feature>
<organism evidence="11 12">
    <name type="scientific">Folsomia candida</name>
    <name type="common">Springtail</name>
    <dbReference type="NCBI Taxonomy" id="158441"/>
    <lineage>
        <taxon>Eukaryota</taxon>
        <taxon>Metazoa</taxon>
        <taxon>Ecdysozoa</taxon>
        <taxon>Arthropoda</taxon>
        <taxon>Hexapoda</taxon>
        <taxon>Collembola</taxon>
        <taxon>Entomobryomorpha</taxon>
        <taxon>Isotomoidea</taxon>
        <taxon>Isotomidae</taxon>
        <taxon>Proisotominae</taxon>
        <taxon>Folsomia</taxon>
    </lineage>
</organism>
<feature type="compositionally biased region" description="Basic residues" evidence="7">
    <location>
        <begin position="717"/>
        <end position="737"/>
    </location>
</feature>
<feature type="compositionally biased region" description="Pro residues" evidence="7">
    <location>
        <begin position="561"/>
        <end position="587"/>
    </location>
</feature>
<feature type="compositionally biased region" description="Basic and acidic residues" evidence="7">
    <location>
        <begin position="1496"/>
        <end position="1510"/>
    </location>
</feature>
<dbReference type="GO" id="GO:0016567">
    <property type="term" value="P:protein ubiquitination"/>
    <property type="evidence" value="ECO:0007669"/>
    <property type="project" value="InterPro"/>
</dbReference>
<dbReference type="GO" id="GO:0008270">
    <property type="term" value="F:zinc ion binding"/>
    <property type="evidence" value="ECO:0007669"/>
    <property type="project" value="UniProtKB-KW"/>
</dbReference>
<dbReference type="InterPro" id="IPR003613">
    <property type="entry name" value="Ubox_domain"/>
</dbReference>
<dbReference type="CDD" id="cd16620">
    <property type="entry name" value="vRING-HC-C4C4_RBBP6"/>
    <property type="match status" value="1"/>
</dbReference>
<dbReference type="STRING" id="158441.A0A226E2K1"/>
<dbReference type="PROSITE" id="PS51282">
    <property type="entry name" value="DWNN"/>
    <property type="match status" value="1"/>
</dbReference>
<comment type="caution">
    <text evidence="11">The sequence shown here is derived from an EMBL/GenBank/DDBJ whole genome shotgun (WGS) entry which is preliminary data.</text>
</comment>
<dbReference type="SUPFAM" id="SSF57850">
    <property type="entry name" value="RING/U-box"/>
    <property type="match status" value="1"/>
</dbReference>
<keyword evidence="12" id="KW-1185">Reference proteome</keyword>
<feature type="compositionally biased region" description="Basic residues" evidence="7">
    <location>
        <begin position="1049"/>
        <end position="1058"/>
    </location>
</feature>
<accession>A0A226E2K1</accession>
<reference evidence="11 12" key="1">
    <citation type="submission" date="2015-12" db="EMBL/GenBank/DDBJ databases">
        <title>The genome of Folsomia candida.</title>
        <authorList>
            <person name="Faddeeva A."/>
            <person name="Derks M.F."/>
            <person name="Anvar Y."/>
            <person name="Smit S."/>
            <person name="Van Straalen N."/>
            <person name="Roelofs D."/>
        </authorList>
    </citation>
    <scope>NUCLEOTIDE SEQUENCE [LARGE SCALE GENOMIC DNA]</scope>
    <source>
        <strain evidence="11 12">VU population</strain>
        <tissue evidence="11">Whole body</tissue>
    </source>
</reference>
<keyword evidence="2" id="KW-0479">Metal-binding</keyword>
<evidence type="ECO:0000259" key="10">
    <source>
        <dbReference type="PROSITE" id="PS51282"/>
    </source>
</evidence>
<feature type="compositionally biased region" description="Pro residues" evidence="7">
    <location>
        <begin position="482"/>
        <end position="494"/>
    </location>
</feature>
<gene>
    <name evidence="11" type="ORF">Fcan01_14184</name>
</gene>
<dbReference type="GO" id="GO:0005634">
    <property type="term" value="C:nucleus"/>
    <property type="evidence" value="ECO:0007669"/>
    <property type="project" value="UniProtKB-SubCell"/>
</dbReference>
<sequence>MSVHYKFKAALDFSTVTFDGIHISVTDLKKEIIEQKRLGKNVDFDLQIQNAQTKEVYADENTLIPKNTSVIVARIPITEKKRSAGGPPGPSFGRERFAHQQRAHLANLPPASAGKGIDLTSMDATEEEKIKAMMSQSTADYDVSRYMKIRGQTQHGKIPDGYTCYKCHQSGHWIKNCPMASHEDNVKKSTGIPRSFMVHVDGPQVPGALITPEGLYAVPAIDHEAYSGKGKSARSEPPPKPKIPEELICPLCQDLLTDALLVPCCATSYCDECIRSALLDSDDQECPGCHEKETSPNDLIPNRFLRTAVNAFKNETGYSKPVKLPDKPPDPVVSPRKEAQEAAAAERKLSTSLDRLDELPDDLFPHSPRRIDEADDAIDSKDIYDFNDGSIPSPFTKDGDNPHPAPNMHPPPHSQQHQFHGHHGGPPSQQPMRDFSRPPPSFHGPPPSYHGHHGGPPQQHDMRMSGGPPPQQQQHPSGGHNEPPPPGFGDVPPPGEERGPPQQMRQHGPPPPGHHGRPDDNRGGPPGHMMGGPPGPFNPMQPPPGFPHGPPPGNMQRPPHMGGPPGPFPPGPYPPPQQGYNRPPPPGEMYGPGPGSGPYPMDRHRDDYRGRGPPPSRSRPYLGRDSRIGGRFPNDENRPGTIDDPLKEFERIMREKDRRKQQQQQMGLKKRSNSRSPPPGHTPPLRRASSRSPSPFIRKRSLSPPPLSSSYNTRSPSPKRSRIYPLKRRNSFSRSRSRTPPLLAPPLRRPPPQRSRSRSPRDREPPPRERERLRSISPHSRRRSPRRAPPYSPSPPSTSSRFVKKDLIKDDPYYDHHTTSSGSRLDERDREMRDRDGRGDHRDRDRDSRHSSRHLLPPPSSGSKHHSSSKEYEESGYRGDRYVSPAGGGRHHEGHRDRYDYNKSSSSSRGHPSSHHHSHHSSHHRGPSPGPGMNRDKTSGLENPPPRRIYEYEPSVPPHAAGQESTALLPTPTTQQQQQVPPSLFDLNITPPGVKPYVDNSTDRDVKKPVISEEASTKVVAEVGGVGLSSQEEKKEHKRRKSSEEKKLKKEKKKHKKEKKEEKKKEKSKRKRSKDDPAEMIPLDVLGITVAESLLPPQALAIGATGVLDVDKTVKLTAPCDSTVKSPDRPVSADGTGILKQEGDNNSSKPLVPIPASKWDLLDDEGDGNMTADVMGDTSLIGSEEKHETKVPIDVLRRAENVIFDKLTPVTVQSISVSVTDAGNGKSKKVTLTDIGTLPPEMDASDDVGTDDDKGSKGLSSAVYRKPVRDRLGYKVSEDEALRSKDDRRDLDKDAREQREEKKYARPAAGRPRSRSRSPIPAKRLRERSRSPEQRRSERERLPDLRPSDREIRTRPRSRDRICDDRDRDRIRDRERDVEFRDRNSRRSRSRERERERESLRERDRRRSRSRSPRRLDDRRRPPASSSAPQPLFSIQVSRSSLRGRSPDRRNRDRGGDSYSRNEDTSGDRGRRRVDDATREPTPPGVDKLSNNTGKSLKDSNKSRSSDTSHDGASGVAAAFSNPFPGGRKGKQRINIKLSSTAKLERESSSSSEEHEEEENAYAQQPQLATPSLFIPDIAAPNILPQLVPASELKSEKSDEDSSTKKKKKTKKRKSDSSSSSSSDSSDEKHKKAKKGKKRKKKKKKKSK</sequence>
<dbReference type="Gene3D" id="4.10.60.10">
    <property type="entry name" value="Zinc finger, CCHC-type"/>
    <property type="match status" value="1"/>
</dbReference>
<dbReference type="InterPro" id="IPR001841">
    <property type="entry name" value="Znf_RING"/>
</dbReference>
<feature type="region of interest" description="Disordered" evidence="7">
    <location>
        <begin position="1221"/>
        <end position="1262"/>
    </location>
</feature>
<evidence type="ECO:0000256" key="1">
    <source>
        <dbReference type="ARBA" id="ARBA00004123"/>
    </source>
</evidence>
<evidence type="ECO:0000256" key="5">
    <source>
        <dbReference type="ARBA" id="ARBA00023242"/>
    </source>
</evidence>
<feature type="compositionally biased region" description="Basic and acidic residues" evidence="7">
    <location>
        <begin position="890"/>
        <end position="901"/>
    </location>
</feature>
<evidence type="ECO:0000256" key="4">
    <source>
        <dbReference type="ARBA" id="ARBA00022833"/>
    </source>
</evidence>
<keyword evidence="3 6" id="KW-0863">Zinc-finger</keyword>
<feature type="domain" description="CCHC-type" evidence="9">
    <location>
        <begin position="164"/>
        <end position="178"/>
    </location>
</feature>
<dbReference type="GO" id="GO:0003676">
    <property type="term" value="F:nucleic acid binding"/>
    <property type="evidence" value="ECO:0007669"/>
    <property type="project" value="InterPro"/>
</dbReference>
<dbReference type="PANTHER" id="PTHR15439">
    <property type="entry name" value="RETINOBLASTOMA-BINDING PROTEIN 6"/>
    <property type="match status" value="1"/>
</dbReference>
<evidence type="ECO:0000256" key="3">
    <source>
        <dbReference type="ARBA" id="ARBA00022771"/>
    </source>
</evidence>
<feature type="compositionally biased region" description="Low complexity" evidence="7">
    <location>
        <begin position="970"/>
        <end position="982"/>
    </location>
</feature>
<dbReference type="SUPFAM" id="SSF57756">
    <property type="entry name" value="Retrovirus zinc finger-like domains"/>
    <property type="match status" value="1"/>
</dbReference>
<feature type="compositionally biased region" description="Pro residues" evidence="7">
    <location>
        <begin position="787"/>
        <end position="796"/>
    </location>
</feature>
<feature type="compositionally biased region" description="Basic and acidic residues" evidence="7">
    <location>
        <begin position="1328"/>
        <end position="1405"/>
    </location>
</feature>
<proteinExistence type="predicted"/>
<feature type="compositionally biased region" description="Pro residues" evidence="7">
    <location>
        <begin position="742"/>
        <end position="753"/>
    </location>
</feature>
<evidence type="ECO:0000259" key="9">
    <source>
        <dbReference type="PROSITE" id="PS50158"/>
    </source>
</evidence>
<dbReference type="EMBL" id="LNIX01000008">
    <property type="protein sequence ID" value="OXA51264.1"/>
    <property type="molecule type" value="Genomic_DNA"/>
</dbReference>
<evidence type="ECO:0000256" key="6">
    <source>
        <dbReference type="PROSITE-ProRule" id="PRU00047"/>
    </source>
</evidence>
<feature type="compositionally biased region" description="Basic and acidic residues" evidence="7">
    <location>
        <begin position="644"/>
        <end position="660"/>
    </location>
</feature>
<dbReference type="GO" id="GO:0061630">
    <property type="term" value="F:ubiquitin protein ligase activity"/>
    <property type="evidence" value="ECO:0007669"/>
    <property type="project" value="InterPro"/>
</dbReference>
<feature type="compositionally biased region" description="Basic and acidic residues" evidence="7">
    <location>
        <begin position="759"/>
        <end position="774"/>
    </location>
</feature>
<feature type="compositionally biased region" description="Basic residues" evidence="7">
    <location>
        <begin position="912"/>
        <end position="926"/>
    </location>
</feature>
<feature type="compositionally biased region" description="Pro residues" evidence="7">
    <location>
        <begin position="403"/>
        <end position="413"/>
    </location>
</feature>
<dbReference type="Pfam" id="PF04564">
    <property type="entry name" value="U-box"/>
    <property type="match status" value="1"/>
</dbReference>
<feature type="compositionally biased region" description="Basic and acidic residues" evidence="7">
    <location>
        <begin position="323"/>
        <end position="358"/>
    </location>
</feature>
<feature type="compositionally biased region" description="Basic and acidic residues" evidence="7">
    <location>
        <begin position="1445"/>
        <end position="1479"/>
    </location>
</feature>
<dbReference type="GO" id="GO:0006511">
    <property type="term" value="P:ubiquitin-dependent protein catabolic process"/>
    <property type="evidence" value="ECO:0007669"/>
    <property type="project" value="TreeGrafter"/>
</dbReference>
<comment type="subcellular location">
    <subcellularLocation>
        <location evidence="1">Nucleus</location>
    </subcellularLocation>
</comment>
<dbReference type="InterPro" id="IPR033489">
    <property type="entry name" value="RBBP6"/>
</dbReference>
<dbReference type="OMA" id="GEDIWGK"/>
<dbReference type="Proteomes" id="UP000198287">
    <property type="component" value="Unassembled WGS sequence"/>
</dbReference>